<dbReference type="EMBL" id="NMPR01000033">
    <property type="protein sequence ID" value="KAA8633685.1"/>
    <property type="molecule type" value="Genomic_DNA"/>
</dbReference>
<accession>A0A8S8ZZG9</accession>
<sequence length="276" mass="28043">MRSSSIPSVLPALLLAAPLVSAHPSADSIVGSLFARADDGYEITVCRPPGKEGSNGPLPPCISLENIEAQCAPNGTSPLALEAHKQCMCGGSFFTEWPFCQQCLFVHGLRSERDAKRYVEVLSSVSSDLCGAATPTAIFRDIFSSVAYVVPEPTDGATVSSDKAVSKTDISYYMTTTISQGPGKITGSALSATATDAPLVPQTTNAGNEGDDNDEDGTTSTSRLGPLTTTESSSASGPSGMAAAETSSKPNGAVGVKAGITGVAGVAAAMAVAMML</sequence>
<evidence type="ECO:0000256" key="2">
    <source>
        <dbReference type="SAM" id="SignalP"/>
    </source>
</evidence>
<feature type="compositionally biased region" description="Low complexity" evidence="1">
    <location>
        <begin position="232"/>
        <end position="244"/>
    </location>
</feature>
<evidence type="ECO:0008006" key="5">
    <source>
        <dbReference type="Google" id="ProtNLM"/>
    </source>
</evidence>
<dbReference type="OMA" id="HAQCMCG"/>
<organism evidence="3 4">
    <name type="scientific">Sordaria macrospora</name>
    <dbReference type="NCBI Taxonomy" id="5147"/>
    <lineage>
        <taxon>Eukaryota</taxon>
        <taxon>Fungi</taxon>
        <taxon>Dikarya</taxon>
        <taxon>Ascomycota</taxon>
        <taxon>Pezizomycotina</taxon>
        <taxon>Sordariomycetes</taxon>
        <taxon>Sordariomycetidae</taxon>
        <taxon>Sordariales</taxon>
        <taxon>Sordariaceae</taxon>
        <taxon>Sordaria</taxon>
    </lineage>
</organism>
<gene>
    <name evidence="3" type="ORF">SMACR_06572</name>
</gene>
<dbReference type="Proteomes" id="UP000433876">
    <property type="component" value="Unassembled WGS sequence"/>
</dbReference>
<reference evidence="3 4" key="1">
    <citation type="submission" date="2017-07" db="EMBL/GenBank/DDBJ databases">
        <title>Genome sequence of the Sordaria macrospora wild type strain R19027.</title>
        <authorList>
            <person name="Nowrousian M."/>
            <person name="Teichert I."/>
            <person name="Kueck U."/>
        </authorList>
    </citation>
    <scope>NUCLEOTIDE SEQUENCE [LARGE SCALE GENOMIC DNA]</scope>
    <source>
        <strain evidence="3 4">R19027</strain>
        <tissue evidence="3">Mycelium</tissue>
    </source>
</reference>
<feature type="region of interest" description="Disordered" evidence="1">
    <location>
        <begin position="196"/>
        <end position="252"/>
    </location>
</feature>
<evidence type="ECO:0000313" key="4">
    <source>
        <dbReference type="Proteomes" id="UP000433876"/>
    </source>
</evidence>
<comment type="caution">
    <text evidence="3">The sequence shown here is derived from an EMBL/GenBank/DDBJ whole genome shotgun (WGS) entry which is preliminary data.</text>
</comment>
<name>A0A8S8ZZG9_SORMA</name>
<keyword evidence="2" id="KW-0732">Signal</keyword>
<protein>
    <recommendedName>
        <fullName evidence="5">Collagen-like protein Mcl1</fullName>
    </recommendedName>
</protein>
<feature type="signal peptide" evidence="2">
    <location>
        <begin position="1"/>
        <end position="22"/>
    </location>
</feature>
<feature type="chain" id="PRO_5035888068" description="Collagen-like protein Mcl1" evidence="2">
    <location>
        <begin position="23"/>
        <end position="276"/>
    </location>
</feature>
<dbReference type="AlphaFoldDB" id="A0A8S8ZZG9"/>
<evidence type="ECO:0000256" key="1">
    <source>
        <dbReference type="SAM" id="MobiDB-lite"/>
    </source>
</evidence>
<evidence type="ECO:0000313" key="3">
    <source>
        <dbReference type="EMBL" id="KAA8633685.1"/>
    </source>
</evidence>
<proteinExistence type="predicted"/>
<feature type="compositionally biased region" description="Polar residues" evidence="1">
    <location>
        <begin position="220"/>
        <end position="231"/>
    </location>
</feature>
<dbReference type="VEuPathDB" id="FungiDB:SMAC_06572"/>